<reference evidence="3" key="2">
    <citation type="submission" date="2011-02" db="EMBL/GenBank/DDBJ databases">
        <title>The complete genome of Fluviicola taffensis DSM 16823.</title>
        <authorList>
            <consortium name="US DOE Joint Genome Institute (JGI-PGF)"/>
            <person name="Lucas S."/>
            <person name="Copeland A."/>
            <person name="Lapidus A."/>
            <person name="Bruce D."/>
            <person name="Goodwin L."/>
            <person name="Pitluck S."/>
            <person name="Kyrpides N."/>
            <person name="Mavromatis K."/>
            <person name="Ivanova N."/>
            <person name="Mikhailova N."/>
            <person name="Pagani I."/>
            <person name="Chertkov O."/>
            <person name="Detter J.C."/>
            <person name="Han C."/>
            <person name="Tapia R."/>
            <person name="Land M."/>
            <person name="Hauser L."/>
            <person name="Markowitz V."/>
            <person name="Cheng J.-F."/>
            <person name="Hugenholtz P."/>
            <person name="Woyke T."/>
            <person name="Wu D."/>
            <person name="Tindall B."/>
            <person name="Pomrenke H.G."/>
            <person name="Brambilla E."/>
            <person name="Klenk H.-P."/>
            <person name="Eisen J.A."/>
        </authorList>
    </citation>
    <scope>NUCLEOTIDE SEQUENCE [LARGE SCALE GENOMIC DNA]</scope>
    <source>
        <strain evidence="3">DSM 16823 / RW262 / RW262</strain>
    </source>
</reference>
<evidence type="ECO:0000256" key="1">
    <source>
        <dbReference type="SAM" id="MobiDB-lite"/>
    </source>
</evidence>
<dbReference type="EMBL" id="CP002542">
    <property type="protein sequence ID" value="AEA44217.1"/>
    <property type="molecule type" value="Genomic_DNA"/>
</dbReference>
<dbReference type="AlphaFoldDB" id="F2IAR2"/>
<feature type="region of interest" description="Disordered" evidence="1">
    <location>
        <begin position="1"/>
        <end position="49"/>
    </location>
</feature>
<feature type="compositionally biased region" description="Low complexity" evidence="1">
    <location>
        <begin position="18"/>
        <end position="30"/>
    </location>
</feature>
<evidence type="ECO:0000313" key="3">
    <source>
        <dbReference type="Proteomes" id="UP000007463"/>
    </source>
</evidence>
<dbReference type="HOGENOM" id="CLU_1784004_0_0_10"/>
<organism evidence="2 3">
    <name type="scientific">Fluviicola taffensis (strain DSM 16823 / NCIMB 13979 / RW262)</name>
    <dbReference type="NCBI Taxonomy" id="755732"/>
    <lineage>
        <taxon>Bacteria</taxon>
        <taxon>Pseudomonadati</taxon>
        <taxon>Bacteroidota</taxon>
        <taxon>Flavobacteriia</taxon>
        <taxon>Flavobacteriales</taxon>
        <taxon>Crocinitomicaceae</taxon>
        <taxon>Fluviicola</taxon>
    </lineage>
</organism>
<proteinExistence type="predicted"/>
<reference evidence="2 3" key="1">
    <citation type="journal article" date="2011" name="Stand. Genomic Sci.">
        <title>Complete genome sequence of the gliding freshwater bacterium Fluviicola taffensis type strain (RW262).</title>
        <authorList>
            <person name="Woyke T."/>
            <person name="Chertkov O."/>
            <person name="Lapidus A."/>
            <person name="Nolan M."/>
            <person name="Lucas S."/>
            <person name="Del Rio T.G."/>
            <person name="Tice H."/>
            <person name="Cheng J.F."/>
            <person name="Tapia R."/>
            <person name="Han C."/>
            <person name="Goodwin L."/>
            <person name="Pitluck S."/>
            <person name="Liolios K."/>
            <person name="Pagani I."/>
            <person name="Ivanova N."/>
            <person name="Huntemann M."/>
            <person name="Mavromatis K."/>
            <person name="Mikhailova N."/>
            <person name="Pati A."/>
            <person name="Chen A."/>
            <person name="Palaniappan K."/>
            <person name="Land M."/>
            <person name="Hauser L."/>
            <person name="Brambilla E.M."/>
            <person name="Rohde M."/>
            <person name="Mwirichia R."/>
            <person name="Sikorski J."/>
            <person name="Tindall B.J."/>
            <person name="Goker M."/>
            <person name="Bristow J."/>
            <person name="Eisen J.A."/>
            <person name="Markowitz V."/>
            <person name="Hugenholtz P."/>
            <person name="Klenk H.P."/>
            <person name="Kyrpides N.C."/>
        </authorList>
    </citation>
    <scope>NUCLEOTIDE SEQUENCE [LARGE SCALE GENOMIC DNA]</scope>
    <source>
        <strain evidence="3">DSM 16823 / RW262 / RW262</strain>
    </source>
</reference>
<gene>
    <name evidence="2" type="ordered locus">Fluta_2231</name>
</gene>
<name>F2IAR2_FLUTR</name>
<dbReference type="KEGG" id="fte:Fluta_2231"/>
<sequence length="145" mass="15214">MAAITLSSCEKEAINPRSSTESSSKTQTSTNFEKSSGEPTASSTWFDRGGNDFGCEGSPTNCLEVTIIGLSVAELITDFSNSDNQGGFATAHHGTLRTVIDPSLLDNVVAGINTVKLKGTISASTTGYLVIKELGAAKMVYPFQL</sequence>
<feature type="compositionally biased region" description="Polar residues" evidence="1">
    <location>
        <begin position="31"/>
        <end position="45"/>
    </location>
</feature>
<keyword evidence="3" id="KW-1185">Reference proteome</keyword>
<dbReference type="Proteomes" id="UP000007463">
    <property type="component" value="Chromosome"/>
</dbReference>
<dbReference type="STRING" id="755732.Fluta_2231"/>
<accession>F2IAR2</accession>
<evidence type="ECO:0000313" key="2">
    <source>
        <dbReference type="EMBL" id="AEA44217.1"/>
    </source>
</evidence>
<protein>
    <submittedName>
        <fullName evidence="2">Uncharacterized protein</fullName>
    </submittedName>
</protein>